<evidence type="ECO:0000256" key="5">
    <source>
        <dbReference type="ARBA" id="ARBA00022793"/>
    </source>
</evidence>
<gene>
    <name evidence="8" type="primary">hemE</name>
    <name evidence="13" type="ORF">SAMN04487943_101359</name>
</gene>
<keyword evidence="7 8" id="KW-0627">Porphyrin biosynthesis</keyword>
<dbReference type="Proteomes" id="UP000198565">
    <property type="component" value="Unassembled WGS sequence"/>
</dbReference>
<dbReference type="InterPro" id="IPR038071">
    <property type="entry name" value="UROD/MetE-like_sf"/>
</dbReference>
<dbReference type="InterPro" id="IPR006361">
    <property type="entry name" value="Uroporphyrinogen_deCO2ase_HemE"/>
</dbReference>
<dbReference type="GO" id="GO:0006782">
    <property type="term" value="P:protoporphyrinogen IX biosynthetic process"/>
    <property type="evidence" value="ECO:0007669"/>
    <property type="project" value="UniProtKB-UniRule"/>
</dbReference>
<evidence type="ECO:0000256" key="3">
    <source>
        <dbReference type="ARBA" id="ARBA00012288"/>
    </source>
</evidence>
<keyword evidence="4 8" id="KW-0963">Cytoplasm</keyword>
<dbReference type="EC" id="4.1.1.37" evidence="3 8"/>
<dbReference type="Gene3D" id="3.20.20.210">
    <property type="match status" value="1"/>
</dbReference>
<accession>A0A1I4HE88</accession>
<proteinExistence type="inferred from homology"/>
<dbReference type="HAMAP" id="MF_00218">
    <property type="entry name" value="URO_D"/>
    <property type="match status" value="1"/>
</dbReference>
<evidence type="ECO:0000256" key="8">
    <source>
        <dbReference type="HAMAP-Rule" id="MF_00218"/>
    </source>
</evidence>
<dbReference type="InterPro" id="IPR000257">
    <property type="entry name" value="Uroporphyrinogen_deCOase"/>
</dbReference>
<dbReference type="GO" id="GO:0004853">
    <property type="term" value="F:uroporphyrinogen decarboxylase activity"/>
    <property type="evidence" value="ECO:0007669"/>
    <property type="project" value="UniProtKB-UniRule"/>
</dbReference>
<dbReference type="NCBIfam" id="TIGR01464">
    <property type="entry name" value="hemE"/>
    <property type="match status" value="1"/>
</dbReference>
<feature type="binding site" evidence="8">
    <location>
        <position position="75"/>
    </location>
    <ligand>
        <name>substrate</name>
    </ligand>
</feature>
<comment type="subcellular location">
    <subcellularLocation>
        <location evidence="8">Cytoplasm</location>
    </subcellularLocation>
</comment>
<feature type="binding site" evidence="8">
    <location>
        <position position="45"/>
    </location>
    <ligand>
        <name>substrate</name>
    </ligand>
</feature>
<evidence type="ECO:0000256" key="10">
    <source>
        <dbReference type="RuleBase" id="RU004169"/>
    </source>
</evidence>
<comment type="catalytic activity">
    <reaction evidence="8 9">
        <text>uroporphyrinogen III + 4 H(+) = coproporphyrinogen III + 4 CO2</text>
        <dbReference type="Rhea" id="RHEA:19865"/>
        <dbReference type="ChEBI" id="CHEBI:15378"/>
        <dbReference type="ChEBI" id="CHEBI:16526"/>
        <dbReference type="ChEBI" id="CHEBI:57308"/>
        <dbReference type="ChEBI" id="CHEBI:57309"/>
        <dbReference type="EC" id="4.1.1.37"/>
    </reaction>
</comment>
<dbReference type="UniPathway" id="UPA00251">
    <property type="reaction ID" value="UER00321"/>
</dbReference>
<dbReference type="RefSeq" id="WP_091480287.1">
    <property type="nucleotide sequence ID" value="NZ_FOTR01000001.1"/>
</dbReference>
<organism evidence="13 14">
    <name type="scientific">Gracilibacillus orientalis</name>
    <dbReference type="NCBI Taxonomy" id="334253"/>
    <lineage>
        <taxon>Bacteria</taxon>
        <taxon>Bacillati</taxon>
        <taxon>Bacillota</taxon>
        <taxon>Bacilli</taxon>
        <taxon>Bacillales</taxon>
        <taxon>Bacillaceae</taxon>
        <taxon>Gracilibacillus</taxon>
    </lineage>
</organism>
<evidence type="ECO:0000256" key="2">
    <source>
        <dbReference type="ARBA" id="ARBA00009935"/>
    </source>
</evidence>
<dbReference type="CDD" id="cd00717">
    <property type="entry name" value="URO-D"/>
    <property type="match status" value="1"/>
</dbReference>
<dbReference type="PROSITE" id="PS00906">
    <property type="entry name" value="UROD_1"/>
    <property type="match status" value="1"/>
</dbReference>
<evidence type="ECO:0000313" key="13">
    <source>
        <dbReference type="EMBL" id="SFL39977.1"/>
    </source>
</evidence>
<keyword evidence="14" id="KW-1185">Reference proteome</keyword>
<evidence type="ECO:0000259" key="11">
    <source>
        <dbReference type="PROSITE" id="PS00906"/>
    </source>
</evidence>
<dbReference type="SUPFAM" id="SSF51726">
    <property type="entry name" value="UROD/MetE-like"/>
    <property type="match status" value="1"/>
</dbReference>
<dbReference type="PROSITE" id="PS00907">
    <property type="entry name" value="UROD_2"/>
    <property type="match status" value="1"/>
</dbReference>
<evidence type="ECO:0000256" key="4">
    <source>
        <dbReference type="ARBA" id="ARBA00022490"/>
    </source>
</evidence>
<dbReference type="STRING" id="334253.SAMN04487943_101359"/>
<keyword evidence="5 8" id="KW-0210">Decarboxylase</keyword>
<evidence type="ECO:0000313" key="14">
    <source>
        <dbReference type="Proteomes" id="UP000198565"/>
    </source>
</evidence>
<evidence type="ECO:0000256" key="7">
    <source>
        <dbReference type="ARBA" id="ARBA00023244"/>
    </source>
</evidence>
<name>A0A1I4HE88_9BACI</name>
<feature type="binding site" evidence="8">
    <location>
        <begin position="26"/>
        <end position="30"/>
    </location>
    <ligand>
        <name>substrate</name>
    </ligand>
</feature>
<evidence type="ECO:0000259" key="12">
    <source>
        <dbReference type="PROSITE" id="PS00907"/>
    </source>
</evidence>
<reference evidence="14" key="1">
    <citation type="submission" date="2016-10" db="EMBL/GenBank/DDBJ databases">
        <authorList>
            <person name="Varghese N."/>
            <person name="Submissions S."/>
        </authorList>
    </citation>
    <scope>NUCLEOTIDE SEQUENCE [LARGE SCALE GENOMIC DNA]</scope>
    <source>
        <strain evidence="14">CGMCC 1.4250</strain>
    </source>
</reference>
<comment type="similarity">
    <text evidence="2 8 10">Belongs to the uroporphyrinogen decarboxylase family.</text>
</comment>
<comment type="function">
    <text evidence="8">Catalyzes the decarboxylation of four acetate groups of uroporphyrinogen-III to yield coproporphyrinogen-III.</text>
</comment>
<evidence type="ECO:0000256" key="9">
    <source>
        <dbReference type="RuleBase" id="RU000554"/>
    </source>
</evidence>
<dbReference type="GO" id="GO:0005829">
    <property type="term" value="C:cytosol"/>
    <property type="evidence" value="ECO:0007669"/>
    <property type="project" value="TreeGrafter"/>
</dbReference>
<comment type="pathway">
    <text evidence="1 8 9">Porphyrin-containing compound metabolism; protoporphyrin-IX biosynthesis; coproporphyrinogen-III from 5-aminolevulinate: step 4/4.</text>
</comment>
<feature type="binding site" evidence="8">
    <location>
        <position position="151"/>
    </location>
    <ligand>
        <name>substrate</name>
    </ligand>
</feature>
<feature type="site" description="Transition state stabilizer" evidence="8">
    <location>
        <position position="75"/>
    </location>
</feature>
<feature type="domain" description="Uroporphyrinogen decarboxylase (URO-D)" evidence="11">
    <location>
        <begin position="21"/>
        <end position="30"/>
    </location>
</feature>
<protein>
    <recommendedName>
        <fullName evidence="3 8">Uroporphyrinogen decarboxylase</fullName>
        <shortName evidence="8">UPD</shortName>
        <shortName evidence="8">URO-D</shortName>
        <ecNumber evidence="3 8">4.1.1.37</ecNumber>
    </recommendedName>
</protein>
<feature type="domain" description="Uroporphyrinogen decarboxylase (URO-D)" evidence="12">
    <location>
        <begin position="139"/>
        <end position="155"/>
    </location>
</feature>
<comment type="subunit">
    <text evidence="8">Homodimer.</text>
</comment>
<dbReference type="AlphaFoldDB" id="A0A1I4HE88"/>
<sequence>MTKFNDTILKAFRGEETDYTPVWYMRQAGRSQKEYRELKKKYSLFEITHQPELCAYVTRLPVEMYNVDAAVLYKDIMSPLPAIGVDVDIKSGIGPVIDNPIVSLRDIEKLGTIDPESDVPYVLDTIRLLTKEQLNVPLIGFSGAPFTIASYMIEGGPSKNYHKTKALMYSDRKAWFALMDKLADMTITYAKAQVNAGAQAIQIFDSWVGALNVTDYRTYIKPVMNRIFSELRETNVPLIIFGVGASHLITEWNDLPVDVIGLDWRMSIKEARDLDVTKALQGNLDPAFMLADWEVVEEKAKQIIDEGKAHPSHIFNLGHGVTPEISPDRLKKLTTFIHEYSRR</sequence>
<dbReference type="PANTHER" id="PTHR21091:SF169">
    <property type="entry name" value="UROPORPHYRINOGEN DECARBOXYLASE"/>
    <property type="match status" value="1"/>
</dbReference>
<keyword evidence="6 8" id="KW-0456">Lyase</keyword>
<dbReference type="PANTHER" id="PTHR21091">
    <property type="entry name" value="METHYLTETRAHYDROFOLATE:HOMOCYSTEINE METHYLTRANSFERASE RELATED"/>
    <property type="match status" value="1"/>
</dbReference>
<feature type="binding site" evidence="8">
    <location>
        <position position="319"/>
    </location>
    <ligand>
        <name>substrate</name>
    </ligand>
</feature>
<evidence type="ECO:0000256" key="6">
    <source>
        <dbReference type="ARBA" id="ARBA00023239"/>
    </source>
</evidence>
<dbReference type="EMBL" id="FOTR01000001">
    <property type="protein sequence ID" value="SFL39977.1"/>
    <property type="molecule type" value="Genomic_DNA"/>
</dbReference>
<dbReference type="FunFam" id="3.20.20.210:FF:000005">
    <property type="entry name" value="Uroporphyrinogen decarboxylase"/>
    <property type="match status" value="1"/>
</dbReference>
<evidence type="ECO:0000256" key="1">
    <source>
        <dbReference type="ARBA" id="ARBA00004804"/>
    </source>
</evidence>
<dbReference type="OrthoDB" id="9806656at2"/>
<dbReference type="Pfam" id="PF01208">
    <property type="entry name" value="URO-D"/>
    <property type="match status" value="1"/>
</dbReference>
<feature type="binding site" evidence="8">
    <location>
        <position position="206"/>
    </location>
    <ligand>
        <name>substrate</name>
    </ligand>
</feature>